<dbReference type="EMBL" id="LIHL02000012">
    <property type="protein sequence ID" value="KAF5451953.1"/>
    <property type="molecule type" value="Genomic_DNA"/>
</dbReference>
<proteinExistence type="predicted"/>
<feature type="region of interest" description="Disordered" evidence="1">
    <location>
        <begin position="1"/>
        <end position="74"/>
    </location>
</feature>
<dbReference type="Proteomes" id="UP000619265">
    <property type="component" value="Unassembled WGS sequence"/>
</dbReference>
<evidence type="ECO:0000256" key="1">
    <source>
        <dbReference type="SAM" id="MobiDB-lite"/>
    </source>
</evidence>
<evidence type="ECO:0000313" key="2">
    <source>
        <dbReference type="EMBL" id="KAF5451953.1"/>
    </source>
</evidence>
<reference evidence="2" key="2">
    <citation type="submission" date="2020-03" db="EMBL/GenBank/DDBJ databases">
        <title>Walnut 2.0.</title>
        <authorList>
            <person name="Marrano A."/>
            <person name="Britton M."/>
            <person name="Zimin A.V."/>
            <person name="Zaini P.A."/>
            <person name="Workman R."/>
            <person name="Puiu D."/>
            <person name="Bianco L."/>
            <person name="Allen B.J."/>
            <person name="Troggio M."/>
            <person name="Leslie C.A."/>
            <person name="Timp W."/>
            <person name="Dendekar A."/>
            <person name="Salzberg S.L."/>
            <person name="Neale D.B."/>
        </authorList>
    </citation>
    <scope>NUCLEOTIDE SEQUENCE</scope>
    <source>
        <tissue evidence="2">Leaves</tissue>
    </source>
</reference>
<comment type="caution">
    <text evidence="2">The sequence shown here is derived from an EMBL/GenBank/DDBJ whole genome shotgun (WGS) entry which is preliminary data.</text>
</comment>
<feature type="non-terminal residue" evidence="2">
    <location>
        <position position="1"/>
    </location>
</feature>
<feature type="compositionally biased region" description="Low complexity" evidence="1">
    <location>
        <begin position="1"/>
        <end position="13"/>
    </location>
</feature>
<sequence length="99" mass="10859">SSTSSFSSSSSSTHPLQPPPQSRSVSPCLLPPSIHPMQTRSKNQIHRPLLHTDGTIPWPKSKSSLPPSVSSSILVPEEPSSFTEASKYSKWREVMSIEF</sequence>
<reference evidence="2" key="1">
    <citation type="submission" date="2015-10" db="EMBL/GenBank/DDBJ databases">
        <authorList>
            <person name="Martinez-Garcia P.J."/>
            <person name="Crepeau M.W."/>
            <person name="Puiu D."/>
            <person name="Gonzalez-Ibeas D."/>
            <person name="Whalen J."/>
            <person name="Stevens K."/>
            <person name="Paul R."/>
            <person name="Butterfield T."/>
            <person name="Britton M."/>
            <person name="Reagan R."/>
            <person name="Chakraborty S."/>
            <person name="Walawage S.L."/>
            <person name="Vasquez-Gross H.A."/>
            <person name="Cardeno C."/>
            <person name="Famula R."/>
            <person name="Pratt K."/>
            <person name="Kuruganti S."/>
            <person name="Aradhya M.K."/>
            <person name="Leslie C.A."/>
            <person name="Dandekar A.M."/>
            <person name="Salzberg S.L."/>
            <person name="Wegrzyn J.L."/>
            <person name="Langley C.H."/>
            <person name="Neale D.B."/>
        </authorList>
    </citation>
    <scope>NUCLEOTIDE SEQUENCE</scope>
    <source>
        <tissue evidence="2">Leaves</tissue>
    </source>
</reference>
<dbReference type="Gramene" id="Jr12_07320_p1">
    <property type="protein sequence ID" value="cds.Jr12_07320_p1"/>
    <property type="gene ID" value="Jr12_07320"/>
</dbReference>
<name>A0A833U7X5_JUGRE</name>
<feature type="compositionally biased region" description="Low complexity" evidence="1">
    <location>
        <begin position="56"/>
        <end position="74"/>
    </location>
</feature>
<protein>
    <submittedName>
        <fullName evidence="2">Uncharacterized protein</fullName>
    </submittedName>
</protein>
<accession>A0A833U7X5</accession>
<organism evidence="2 3">
    <name type="scientific">Juglans regia</name>
    <name type="common">English walnut</name>
    <dbReference type="NCBI Taxonomy" id="51240"/>
    <lineage>
        <taxon>Eukaryota</taxon>
        <taxon>Viridiplantae</taxon>
        <taxon>Streptophyta</taxon>
        <taxon>Embryophyta</taxon>
        <taxon>Tracheophyta</taxon>
        <taxon>Spermatophyta</taxon>
        <taxon>Magnoliopsida</taxon>
        <taxon>eudicotyledons</taxon>
        <taxon>Gunneridae</taxon>
        <taxon>Pentapetalae</taxon>
        <taxon>rosids</taxon>
        <taxon>fabids</taxon>
        <taxon>Fagales</taxon>
        <taxon>Juglandaceae</taxon>
        <taxon>Juglans</taxon>
    </lineage>
</organism>
<dbReference type="AlphaFoldDB" id="A0A833U7X5"/>
<evidence type="ECO:0000313" key="3">
    <source>
        <dbReference type="Proteomes" id="UP000619265"/>
    </source>
</evidence>
<gene>
    <name evidence="2" type="ORF">F2P56_027002</name>
</gene>